<protein>
    <recommendedName>
        <fullName evidence="2">Cohesin domain-containing protein</fullName>
    </recommendedName>
</protein>
<reference evidence="1" key="1">
    <citation type="submission" date="2018-05" db="EMBL/GenBank/DDBJ databases">
        <authorList>
            <person name="Lanie J.A."/>
            <person name="Ng W.-L."/>
            <person name="Kazmierczak K.M."/>
            <person name="Andrzejewski T.M."/>
            <person name="Davidsen T.M."/>
            <person name="Wayne K.J."/>
            <person name="Tettelin H."/>
            <person name="Glass J.I."/>
            <person name="Rusch D."/>
            <person name="Podicherti R."/>
            <person name="Tsui H.-C.T."/>
            <person name="Winkler M.E."/>
        </authorList>
    </citation>
    <scope>NUCLEOTIDE SEQUENCE</scope>
</reference>
<dbReference type="EMBL" id="UINC01180618">
    <property type="protein sequence ID" value="SVD89911.1"/>
    <property type="molecule type" value="Genomic_DNA"/>
</dbReference>
<evidence type="ECO:0000313" key="1">
    <source>
        <dbReference type="EMBL" id="SVD89911.1"/>
    </source>
</evidence>
<feature type="non-terminal residue" evidence="1">
    <location>
        <position position="259"/>
    </location>
</feature>
<gene>
    <name evidence="1" type="ORF">METZ01_LOCUS442765</name>
</gene>
<proteinExistence type="predicted"/>
<evidence type="ECO:0008006" key="2">
    <source>
        <dbReference type="Google" id="ProtNLM"/>
    </source>
</evidence>
<dbReference type="CDD" id="cd08547">
    <property type="entry name" value="Type_II_cohesin"/>
    <property type="match status" value="1"/>
</dbReference>
<feature type="non-terminal residue" evidence="1">
    <location>
        <position position="1"/>
    </location>
</feature>
<dbReference type="AlphaFoldDB" id="A0A382Z382"/>
<sequence>DCLPWTELTAVGGDNEITLAWFPLGNDRGRDFSLSLDNVDTNAGTLDINMTNSEPVAGFQFNLEGINITSGSGGSAGDNGFMISSNSTTILGFSLTGASIPAGSGTLVSVTFNGFQESICLSDPVLSDPSGQAYAVELGDCYGGIVLQCEDPYACNFMEDGDCEYAEENYNCDGNCTAGEDCFGECGGSAELDACGVCDGPGETEECGCEGIPSGACDCDGNVDLGCGCGEAGPSGCDNACGSTAELDECGVCDGDGPS</sequence>
<organism evidence="1">
    <name type="scientific">marine metagenome</name>
    <dbReference type="NCBI Taxonomy" id="408172"/>
    <lineage>
        <taxon>unclassified sequences</taxon>
        <taxon>metagenomes</taxon>
        <taxon>ecological metagenomes</taxon>
    </lineage>
</organism>
<name>A0A382Z382_9ZZZZ</name>
<accession>A0A382Z382</accession>